<reference evidence="2 3" key="1">
    <citation type="submission" date="2022-05" db="EMBL/GenBank/DDBJ databases">
        <title>Microbulbifer sp. nov., isolated from sponge.</title>
        <authorList>
            <person name="Gao L."/>
        </authorList>
    </citation>
    <scope>NUCLEOTIDE SEQUENCE [LARGE SCALE GENOMIC DNA]</scope>
    <source>
        <strain evidence="2 3">MI-G</strain>
    </source>
</reference>
<feature type="domain" description="Transposase IS116/IS110/IS902 C-terminal" evidence="1">
    <location>
        <begin position="48"/>
        <end position="90"/>
    </location>
</feature>
<dbReference type="Proteomes" id="UP001321520">
    <property type="component" value="Chromosome"/>
</dbReference>
<organism evidence="2 3">
    <name type="scientific">Microbulbifer spongiae</name>
    <dbReference type="NCBI Taxonomy" id="2944933"/>
    <lineage>
        <taxon>Bacteria</taxon>
        <taxon>Pseudomonadati</taxon>
        <taxon>Pseudomonadota</taxon>
        <taxon>Gammaproteobacteria</taxon>
        <taxon>Cellvibrionales</taxon>
        <taxon>Microbulbiferaceae</taxon>
        <taxon>Microbulbifer</taxon>
    </lineage>
</organism>
<proteinExistence type="predicted"/>
<sequence length="112" mass="12646">MFSDTQSALNRAKFLPKSFQVDYRQPIKFLDRTIEPMDQKLGKIIVSEQLKTVPGVSKLLTTTLIAELPELGNLNPKEIAVLVGITPFNRGNEEDDFSAEYDGKRRCFQGRA</sequence>
<dbReference type="EMBL" id="CP098023">
    <property type="protein sequence ID" value="WKD49806.1"/>
    <property type="molecule type" value="Genomic_DNA"/>
</dbReference>
<name>A0ABY9EG91_9GAMM</name>
<protein>
    <submittedName>
        <fullName evidence="2">Transposase</fullName>
    </submittedName>
</protein>
<dbReference type="Pfam" id="PF02371">
    <property type="entry name" value="Transposase_20"/>
    <property type="match status" value="1"/>
</dbReference>
<evidence type="ECO:0000259" key="1">
    <source>
        <dbReference type="Pfam" id="PF02371"/>
    </source>
</evidence>
<dbReference type="RefSeq" id="WP_301415653.1">
    <property type="nucleotide sequence ID" value="NZ_CP098023.1"/>
</dbReference>
<gene>
    <name evidence="2" type="ORF">M8T91_18265</name>
</gene>
<keyword evidence="3" id="KW-1185">Reference proteome</keyword>
<dbReference type="InterPro" id="IPR003346">
    <property type="entry name" value="Transposase_20"/>
</dbReference>
<evidence type="ECO:0000313" key="3">
    <source>
        <dbReference type="Proteomes" id="UP001321520"/>
    </source>
</evidence>
<accession>A0ABY9EG91</accession>
<evidence type="ECO:0000313" key="2">
    <source>
        <dbReference type="EMBL" id="WKD49806.1"/>
    </source>
</evidence>